<protein>
    <submittedName>
        <fullName evidence="1">Uncharacterized protein</fullName>
    </submittedName>
</protein>
<keyword evidence="2" id="KW-1185">Reference proteome</keyword>
<evidence type="ECO:0000313" key="1">
    <source>
        <dbReference type="EMBL" id="KAF0465238.1"/>
    </source>
</evidence>
<name>A0A8H3XH38_GIGMA</name>
<gene>
    <name evidence="1" type="ORF">F8M41_026307</name>
</gene>
<comment type="caution">
    <text evidence="1">The sequence shown here is derived from an EMBL/GenBank/DDBJ whole genome shotgun (WGS) entry which is preliminary data.</text>
</comment>
<dbReference type="EMBL" id="WTPW01000976">
    <property type="protein sequence ID" value="KAF0465238.1"/>
    <property type="molecule type" value="Genomic_DNA"/>
</dbReference>
<accession>A0A8H3XH38</accession>
<proteinExistence type="predicted"/>
<reference evidence="1 2" key="1">
    <citation type="journal article" date="2019" name="Environ. Microbiol.">
        <title>At the nexus of three kingdoms: the genome of the mycorrhizal fungus Gigaspora margarita provides insights into plant, endobacterial and fungal interactions.</title>
        <authorList>
            <person name="Venice F."/>
            <person name="Ghignone S."/>
            <person name="Salvioli di Fossalunga A."/>
            <person name="Amselem J."/>
            <person name="Novero M."/>
            <person name="Xianan X."/>
            <person name="Sedzielewska Toro K."/>
            <person name="Morin E."/>
            <person name="Lipzen A."/>
            <person name="Grigoriev I.V."/>
            <person name="Henrissat B."/>
            <person name="Martin F.M."/>
            <person name="Bonfante P."/>
        </authorList>
    </citation>
    <scope>NUCLEOTIDE SEQUENCE [LARGE SCALE GENOMIC DNA]</scope>
    <source>
        <strain evidence="1 2">BEG34</strain>
    </source>
</reference>
<dbReference type="AlphaFoldDB" id="A0A8H3XH38"/>
<organism evidence="1 2">
    <name type="scientific">Gigaspora margarita</name>
    <dbReference type="NCBI Taxonomy" id="4874"/>
    <lineage>
        <taxon>Eukaryota</taxon>
        <taxon>Fungi</taxon>
        <taxon>Fungi incertae sedis</taxon>
        <taxon>Mucoromycota</taxon>
        <taxon>Glomeromycotina</taxon>
        <taxon>Glomeromycetes</taxon>
        <taxon>Diversisporales</taxon>
        <taxon>Gigasporaceae</taxon>
        <taxon>Gigaspora</taxon>
    </lineage>
</organism>
<sequence length="139" mass="15966">MQFLPMNLDSTLASSLYVSNTDELASGLDNMSFKLDNSNINLNKFEVDPTSNLLDDLETTINEVQEFFNEILNNSTYFEHICSFLDIEIDQKYEEFPNKAYTNLMVLVTKYKLSNMLKMLLQSHSYIITPSGLIKCVLI</sequence>
<dbReference type="Proteomes" id="UP000439903">
    <property type="component" value="Unassembled WGS sequence"/>
</dbReference>
<evidence type="ECO:0000313" key="2">
    <source>
        <dbReference type="Proteomes" id="UP000439903"/>
    </source>
</evidence>